<reference evidence="3" key="1">
    <citation type="submission" date="2011-02" db="EMBL/GenBank/DDBJ databases">
        <title>The Genome Sequence of Capsaspora owczarzaki ATCC 30864.</title>
        <authorList>
            <person name="Russ C."/>
            <person name="Cuomo C."/>
            <person name="Burger G."/>
            <person name="Gray M.W."/>
            <person name="Holland P.W.H."/>
            <person name="King N."/>
            <person name="Lang F.B.F."/>
            <person name="Roger A.J."/>
            <person name="Ruiz-Trillo I."/>
            <person name="Young S.K."/>
            <person name="Zeng Q."/>
            <person name="Gargeya S."/>
            <person name="Alvarado L."/>
            <person name="Berlin A."/>
            <person name="Chapman S.B."/>
            <person name="Chen Z."/>
            <person name="Freedman E."/>
            <person name="Gellesch M."/>
            <person name="Goldberg J."/>
            <person name="Griggs A."/>
            <person name="Gujja S."/>
            <person name="Heilman E."/>
            <person name="Heiman D."/>
            <person name="Howarth C."/>
            <person name="Mehta T."/>
            <person name="Neiman D."/>
            <person name="Pearson M."/>
            <person name="Roberts A."/>
            <person name="Saif S."/>
            <person name="Shea T."/>
            <person name="Shenoy N."/>
            <person name="Sisk P."/>
            <person name="Stolte C."/>
            <person name="Sykes S."/>
            <person name="White J."/>
            <person name="Yandava C."/>
            <person name="Haas B."/>
            <person name="Nusbaum C."/>
            <person name="Birren B."/>
        </authorList>
    </citation>
    <scope>NUCLEOTIDE SEQUENCE</scope>
    <source>
        <strain evidence="3">ATCC 30864</strain>
    </source>
</reference>
<feature type="region of interest" description="Disordered" evidence="1">
    <location>
        <begin position="1"/>
        <end position="110"/>
    </location>
</feature>
<name>A0A0D2UHQ0_CAPO3</name>
<evidence type="ECO:0000256" key="1">
    <source>
        <dbReference type="SAM" id="MobiDB-lite"/>
    </source>
</evidence>
<evidence type="ECO:0000313" key="2">
    <source>
        <dbReference type="EMBL" id="KJE94601.1"/>
    </source>
</evidence>
<feature type="compositionally biased region" description="Acidic residues" evidence="1">
    <location>
        <begin position="352"/>
        <end position="368"/>
    </location>
</feature>
<dbReference type="EMBL" id="KE346367">
    <property type="protein sequence ID" value="KJE94601.1"/>
    <property type="molecule type" value="Genomic_DNA"/>
</dbReference>
<dbReference type="InParanoid" id="A0A0D2UHQ0"/>
<feature type="compositionally biased region" description="Basic residues" evidence="1">
    <location>
        <begin position="79"/>
        <end position="95"/>
    </location>
</feature>
<dbReference type="AlphaFoldDB" id="A0A0D2UHQ0"/>
<sequence length="501" mass="54131">MEQEQEGNPAHLQDDLTPNQEQDENNHTDEQDNVGPDPLQHLFSHKLPTLSNHELPNLPAALNNEPKSGEASQCAAVPRTKRKGQKARRHAKRLKAVPPPPESNPDSLASPISEAAQQPVPLDVHQCAEHVGVEPPVAEQPERASPIDESMCFNPQFCYAILLSLDYPVLDEYPKGFQPFNGAVFLFRTGTNRRWRGGLNHFEKGYKTADGGTIYRSSQPGGLFRLVYPVAKNIVLIRYSTQTPTAEAASASSRSIGTNEPSAIDGASSSKHQAGTGKSRTDQSVSKSKNRSAKSPIGQAASSSSSQLGMGIVESPAHVAAPSKPAASTSTKARRLQSTSRAFTKRPVTPETEPEDESDVEDFEDDAESTVRSYGYTGPSPASTVGSEVDAENQNDWAIGVAVSAVRCGLCPSQGYQPLPNDMLPSPAQNASTAQDWETAMAPLFDMIPSPAWNENVDVGQAGNEWTFDLLRLNEQDLENDPAIIYVAATVAWIASELRKK</sequence>
<protein>
    <submittedName>
        <fullName evidence="2">Uncharacterized protein</fullName>
    </submittedName>
</protein>
<organism evidence="2 3">
    <name type="scientific">Capsaspora owczarzaki (strain ATCC 30864)</name>
    <dbReference type="NCBI Taxonomy" id="595528"/>
    <lineage>
        <taxon>Eukaryota</taxon>
        <taxon>Filasterea</taxon>
        <taxon>Capsaspora</taxon>
    </lineage>
</organism>
<gene>
    <name evidence="2" type="ORF">CAOG_005223</name>
</gene>
<proteinExistence type="predicted"/>
<dbReference type="Proteomes" id="UP000008743">
    <property type="component" value="Unassembled WGS sequence"/>
</dbReference>
<keyword evidence="3" id="KW-1185">Reference proteome</keyword>
<feature type="compositionally biased region" description="Polar residues" evidence="1">
    <location>
        <begin position="247"/>
        <end position="287"/>
    </location>
</feature>
<accession>A0A0D2UHQ0</accession>
<evidence type="ECO:0000313" key="3">
    <source>
        <dbReference type="Proteomes" id="UP000008743"/>
    </source>
</evidence>
<dbReference type="RefSeq" id="XP_004346908.1">
    <property type="nucleotide sequence ID" value="XM_004346858.2"/>
</dbReference>
<feature type="compositionally biased region" description="Low complexity" evidence="1">
    <location>
        <begin position="320"/>
        <end position="331"/>
    </location>
</feature>
<feature type="region of interest" description="Disordered" evidence="1">
    <location>
        <begin position="247"/>
        <end position="387"/>
    </location>
</feature>